<organism evidence="1 2">
    <name type="scientific">Candidatus Brocadia carolinensis</name>
    <dbReference type="NCBI Taxonomy" id="1004156"/>
    <lineage>
        <taxon>Bacteria</taxon>
        <taxon>Pseudomonadati</taxon>
        <taxon>Planctomycetota</taxon>
        <taxon>Candidatus Brocadiia</taxon>
        <taxon>Candidatus Brocadiales</taxon>
        <taxon>Candidatus Brocadiaceae</taxon>
        <taxon>Candidatus Brocadia</taxon>
    </lineage>
</organism>
<reference evidence="1 2" key="1">
    <citation type="journal article" date="2017" name="Water Res.">
        <title>Discovery and metagenomic analysis of an anammox bacterial enrichment related to Candidatus "Brocadia caroliniensis" in a full-scale glycerol-fed nitritation-denitritation separate centrate treatment process.</title>
        <authorList>
            <person name="Park H."/>
            <person name="Brotto A.C."/>
            <person name="van Loosdrecht M.C."/>
            <person name="Chandran K."/>
        </authorList>
    </citation>
    <scope>NUCLEOTIDE SEQUENCE [LARGE SCALE GENOMIC DNA]</scope>
    <source>
        <strain evidence="1">26THWARD</strain>
    </source>
</reference>
<evidence type="ECO:0008006" key="3">
    <source>
        <dbReference type="Google" id="ProtNLM"/>
    </source>
</evidence>
<dbReference type="EMBL" id="AYTS01000010">
    <property type="protein sequence ID" value="OOP57852.1"/>
    <property type="molecule type" value="Genomic_DNA"/>
</dbReference>
<sequence length="91" mass="10433">MRFAGIKELKHRTMDILKESENEDIIITAYGKPVAILHHITEEDLTDYLIENDPVFKTKIEEAYTEYVGKGGVPADAIMKKLEKRRGTKKV</sequence>
<accession>A0A1V4AXK4</accession>
<proteinExistence type="predicted"/>
<dbReference type="STRING" id="1004156.AYP45_01065"/>
<evidence type="ECO:0000313" key="2">
    <source>
        <dbReference type="Proteomes" id="UP000189681"/>
    </source>
</evidence>
<evidence type="ECO:0000313" key="1">
    <source>
        <dbReference type="EMBL" id="OOP57852.1"/>
    </source>
</evidence>
<dbReference type="AlphaFoldDB" id="A0A1V4AXK4"/>
<dbReference type="Proteomes" id="UP000189681">
    <property type="component" value="Unassembled WGS sequence"/>
</dbReference>
<gene>
    <name evidence="1" type="ORF">AYP45_01065</name>
</gene>
<comment type="caution">
    <text evidence="1">The sequence shown here is derived from an EMBL/GenBank/DDBJ whole genome shotgun (WGS) entry which is preliminary data.</text>
</comment>
<protein>
    <recommendedName>
        <fullName evidence="3">Antitoxin</fullName>
    </recommendedName>
</protein>
<name>A0A1V4AXK4_9BACT</name>